<evidence type="ECO:0000256" key="14">
    <source>
        <dbReference type="SAM" id="MobiDB-lite"/>
    </source>
</evidence>
<feature type="domain" description="Acyl-CoA dehydrogenase C-terminal" evidence="17">
    <location>
        <begin position="240"/>
        <end position="381"/>
    </location>
</feature>
<evidence type="ECO:0000256" key="10">
    <source>
        <dbReference type="ARBA" id="ARBA00034345"/>
    </source>
</evidence>
<evidence type="ECO:0000256" key="9">
    <source>
        <dbReference type="ARBA" id="ARBA00034328"/>
    </source>
</evidence>
<dbReference type="SUPFAM" id="SSF47203">
    <property type="entry name" value="Acyl-CoA dehydrogenase C-terminal domain-like"/>
    <property type="match status" value="1"/>
</dbReference>
<evidence type="ECO:0000259" key="17">
    <source>
        <dbReference type="Pfam" id="PF08028"/>
    </source>
</evidence>
<evidence type="ECO:0000256" key="2">
    <source>
        <dbReference type="ARBA" id="ARBA00022630"/>
    </source>
</evidence>
<comment type="catalytic activity">
    <reaction evidence="11">
        <text>dibenzothiophene + FMNH2 + O2 = dibenzothiophene 5-oxide + FMN + H2O + H(+)</text>
        <dbReference type="Rhea" id="RHEA:49076"/>
        <dbReference type="ChEBI" id="CHEBI:15377"/>
        <dbReference type="ChEBI" id="CHEBI:15378"/>
        <dbReference type="ChEBI" id="CHEBI:15379"/>
        <dbReference type="ChEBI" id="CHEBI:23681"/>
        <dbReference type="ChEBI" id="CHEBI:23683"/>
        <dbReference type="ChEBI" id="CHEBI:57618"/>
        <dbReference type="ChEBI" id="CHEBI:58210"/>
    </reaction>
</comment>
<dbReference type="InterPro" id="IPR009100">
    <property type="entry name" value="AcylCoA_DH/oxidase_NM_dom_sf"/>
</dbReference>
<sequence length="423" mass="45680">MITVSPTPARTSTEALRAEFAPLFSRIREGAVERERSRDLPFLVVEELKVSGFTALRVPPEFGGRGVGLSEFSALLVDLAAADSNVAHLFRGHIAFLERLLLRPPGDHRDQWLRRIGAGALIGNAASERQELSEITTRLEQRGGQWTVTGTKYYTTGSIYADWISLSAVHGDNRHSVLVDASHHGVRVADDWDGFGQQLTASGGLTLSEVPVDPRDVRAFDADDPHSGFVVGLFQMILLLVAAGVAQSAVEDAVDYVRPRRRTFAHRGELAPRDQDVVQTVVGEVAAKAHAARLVVLGQSAALDAYARKAADGALEGDRPGDLAEESQRLARDVFQAQLVVLELVQRVTTEIFEVGGASATSTVRGLDRHWRNARTIASHNPAKYRARAVGEYLLTGEFALWGGQGPATGPGGQAGQEDTDDD</sequence>
<dbReference type="InterPro" id="IPR006091">
    <property type="entry name" value="Acyl-CoA_Oxase/DH_mid-dom"/>
</dbReference>
<dbReference type="GO" id="GO:0006552">
    <property type="term" value="P:L-leucine catabolic process"/>
    <property type="evidence" value="ECO:0007669"/>
    <property type="project" value="TreeGrafter"/>
</dbReference>
<dbReference type="InterPro" id="IPR046373">
    <property type="entry name" value="Acyl-CoA_Oxase/DH_mid-dom_sf"/>
</dbReference>
<evidence type="ECO:0000256" key="8">
    <source>
        <dbReference type="ARBA" id="ARBA00034317"/>
    </source>
</evidence>
<keyword evidence="5" id="KW-0560">Oxidoreductase</keyword>
<protein>
    <recommendedName>
        <fullName evidence="10">Dibenzothiophene monooxygenase</fullName>
        <ecNumber evidence="9">1.14.14.21</ecNumber>
    </recommendedName>
</protein>
<dbReference type="GO" id="GO:0004497">
    <property type="term" value="F:monooxygenase activity"/>
    <property type="evidence" value="ECO:0007669"/>
    <property type="project" value="UniProtKB-KW"/>
</dbReference>
<keyword evidence="19" id="KW-1185">Reference proteome</keyword>
<dbReference type="Gene3D" id="1.20.140.10">
    <property type="entry name" value="Butyryl-CoA Dehydrogenase, subunit A, domain 3"/>
    <property type="match status" value="1"/>
</dbReference>
<evidence type="ECO:0000256" key="11">
    <source>
        <dbReference type="ARBA" id="ARBA00047859"/>
    </source>
</evidence>
<evidence type="ECO:0000313" key="18">
    <source>
        <dbReference type="EMBL" id="REE04808.1"/>
    </source>
</evidence>
<dbReference type="EMBL" id="QREH01000001">
    <property type="protein sequence ID" value="REE04808.1"/>
    <property type="molecule type" value="Genomic_DNA"/>
</dbReference>
<evidence type="ECO:0000259" key="16">
    <source>
        <dbReference type="Pfam" id="PF02771"/>
    </source>
</evidence>
<keyword evidence="3" id="KW-0288">FMN</keyword>
<comment type="subcellular location">
    <subcellularLocation>
        <location evidence="1">Cytoplasm</location>
    </subcellularLocation>
</comment>
<feature type="domain" description="Acyl-CoA dehydrogenase/oxidase N-terminal" evidence="16">
    <location>
        <begin position="26"/>
        <end position="118"/>
    </location>
</feature>
<keyword evidence="2" id="KW-0285">Flavoprotein</keyword>
<keyword evidence="6" id="KW-0503">Monooxygenase</keyword>
<gene>
    <name evidence="18" type="ORF">C8E99_2664</name>
</gene>
<dbReference type="SUPFAM" id="SSF56645">
    <property type="entry name" value="Acyl-CoA dehydrogenase NM domain-like"/>
    <property type="match status" value="1"/>
</dbReference>
<evidence type="ECO:0000313" key="19">
    <source>
        <dbReference type="Proteomes" id="UP000256727"/>
    </source>
</evidence>
<keyword evidence="4" id="KW-0547">Nucleotide-binding</keyword>
<feature type="compositionally biased region" description="Gly residues" evidence="14">
    <location>
        <begin position="404"/>
        <end position="415"/>
    </location>
</feature>
<evidence type="ECO:0000256" key="3">
    <source>
        <dbReference type="ARBA" id="ARBA00022643"/>
    </source>
</evidence>
<dbReference type="InterPro" id="IPR013107">
    <property type="entry name" value="Acyl-CoA_DH_C"/>
</dbReference>
<evidence type="ECO:0000256" key="4">
    <source>
        <dbReference type="ARBA" id="ARBA00022741"/>
    </source>
</evidence>
<dbReference type="Proteomes" id="UP000256727">
    <property type="component" value="Unassembled WGS sequence"/>
</dbReference>
<dbReference type="Gene3D" id="1.10.540.10">
    <property type="entry name" value="Acyl-CoA dehydrogenase/oxidase, N-terminal domain"/>
    <property type="match status" value="1"/>
</dbReference>
<dbReference type="InterPro" id="IPR037069">
    <property type="entry name" value="AcylCoA_DH/ox_N_sf"/>
</dbReference>
<dbReference type="Pfam" id="PF08028">
    <property type="entry name" value="Acyl-CoA_dh_2"/>
    <property type="match status" value="1"/>
</dbReference>
<dbReference type="OrthoDB" id="571684at2"/>
<dbReference type="PANTHER" id="PTHR43884:SF12">
    <property type="entry name" value="ISOVALERYL-COA DEHYDROGENASE, MITOCHONDRIAL-RELATED"/>
    <property type="match status" value="1"/>
</dbReference>
<evidence type="ECO:0000256" key="5">
    <source>
        <dbReference type="ARBA" id="ARBA00023002"/>
    </source>
</evidence>
<dbReference type="GO" id="GO:0005737">
    <property type="term" value="C:cytoplasm"/>
    <property type="evidence" value="ECO:0007669"/>
    <property type="project" value="UniProtKB-SubCell"/>
</dbReference>
<comment type="pathway">
    <text evidence="7">Sulfur metabolism; dibenzothiophene degradation.</text>
</comment>
<dbReference type="PANTHER" id="PTHR43884">
    <property type="entry name" value="ACYL-COA DEHYDROGENASE"/>
    <property type="match status" value="1"/>
</dbReference>
<comment type="catalytic activity">
    <reaction evidence="12">
        <text>dibenzothiophene 5-oxide + FMNH2 + O2 = dibenzothiophene 5,5-dioxide + FMN + H2O + H(+)</text>
        <dbReference type="Rhea" id="RHEA:49080"/>
        <dbReference type="ChEBI" id="CHEBI:15377"/>
        <dbReference type="ChEBI" id="CHEBI:15378"/>
        <dbReference type="ChEBI" id="CHEBI:15379"/>
        <dbReference type="ChEBI" id="CHEBI:23683"/>
        <dbReference type="ChEBI" id="CHEBI:57618"/>
        <dbReference type="ChEBI" id="CHEBI:58210"/>
        <dbReference type="ChEBI" id="CHEBI:90356"/>
    </reaction>
</comment>
<name>A0A3D9LEK9_9MICC</name>
<dbReference type="GO" id="GO:0050660">
    <property type="term" value="F:flavin adenine dinucleotide binding"/>
    <property type="evidence" value="ECO:0007669"/>
    <property type="project" value="InterPro"/>
</dbReference>
<dbReference type="InterPro" id="IPR013786">
    <property type="entry name" value="AcylCoA_DH/ox_N"/>
</dbReference>
<proteinExistence type="inferred from homology"/>
<dbReference type="GO" id="GO:0008470">
    <property type="term" value="F:3-methylbutanoyl-CoA dehydrogenase activity"/>
    <property type="evidence" value="ECO:0007669"/>
    <property type="project" value="TreeGrafter"/>
</dbReference>
<comment type="catalytic activity">
    <reaction evidence="13">
        <text>dibenzothiophene + 2 FMNH2 + 2 O2 = dibenzothiophene 5,5-dioxide + 2 FMN + 2 H2O + 2 H(+)</text>
        <dbReference type="Rhea" id="RHEA:49072"/>
        <dbReference type="ChEBI" id="CHEBI:15377"/>
        <dbReference type="ChEBI" id="CHEBI:15378"/>
        <dbReference type="ChEBI" id="CHEBI:15379"/>
        <dbReference type="ChEBI" id="CHEBI:23681"/>
        <dbReference type="ChEBI" id="CHEBI:57618"/>
        <dbReference type="ChEBI" id="CHEBI:58210"/>
        <dbReference type="ChEBI" id="CHEBI:90356"/>
        <dbReference type="EC" id="1.14.14.21"/>
    </reaction>
</comment>
<dbReference type="Pfam" id="PF02770">
    <property type="entry name" value="Acyl-CoA_dh_M"/>
    <property type="match status" value="1"/>
</dbReference>
<evidence type="ECO:0000256" key="7">
    <source>
        <dbReference type="ARBA" id="ARBA00034307"/>
    </source>
</evidence>
<organism evidence="18 19">
    <name type="scientific">Citricoccus muralis</name>
    <dbReference type="NCBI Taxonomy" id="169134"/>
    <lineage>
        <taxon>Bacteria</taxon>
        <taxon>Bacillati</taxon>
        <taxon>Actinomycetota</taxon>
        <taxon>Actinomycetes</taxon>
        <taxon>Micrococcales</taxon>
        <taxon>Micrococcaceae</taxon>
        <taxon>Citricoccus</taxon>
    </lineage>
</organism>
<evidence type="ECO:0000256" key="1">
    <source>
        <dbReference type="ARBA" id="ARBA00004496"/>
    </source>
</evidence>
<dbReference type="Pfam" id="PF02771">
    <property type="entry name" value="Acyl-CoA_dh_N"/>
    <property type="match status" value="1"/>
</dbReference>
<evidence type="ECO:0000259" key="15">
    <source>
        <dbReference type="Pfam" id="PF02770"/>
    </source>
</evidence>
<feature type="region of interest" description="Disordered" evidence="14">
    <location>
        <begin position="404"/>
        <end position="423"/>
    </location>
</feature>
<dbReference type="Gene3D" id="2.40.110.10">
    <property type="entry name" value="Butyryl-CoA Dehydrogenase, subunit A, domain 2"/>
    <property type="match status" value="1"/>
</dbReference>
<evidence type="ECO:0000256" key="6">
    <source>
        <dbReference type="ARBA" id="ARBA00023033"/>
    </source>
</evidence>
<accession>A0A3D9LEK9</accession>
<dbReference type="AlphaFoldDB" id="A0A3D9LEK9"/>
<evidence type="ECO:0000256" key="13">
    <source>
        <dbReference type="ARBA" id="ARBA00049456"/>
    </source>
</evidence>
<dbReference type="InterPro" id="IPR036250">
    <property type="entry name" value="AcylCo_DH-like_C"/>
</dbReference>
<dbReference type="EC" id="1.14.14.21" evidence="9"/>
<dbReference type="RefSeq" id="WP_115932681.1">
    <property type="nucleotide sequence ID" value="NZ_QREH01000001.1"/>
</dbReference>
<feature type="domain" description="Acyl-CoA oxidase/dehydrogenase middle" evidence="15">
    <location>
        <begin position="133"/>
        <end position="209"/>
    </location>
</feature>
<dbReference type="PIRSF" id="PIRSF016578">
    <property type="entry name" value="HsaA"/>
    <property type="match status" value="1"/>
</dbReference>
<comment type="caution">
    <text evidence="18">The sequence shown here is derived from an EMBL/GenBank/DDBJ whole genome shotgun (WGS) entry which is preliminary data.</text>
</comment>
<comment type="similarity">
    <text evidence="8">Belongs to the DszC flavin monooxygenase family.</text>
</comment>
<evidence type="ECO:0000256" key="12">
    <source>
        <dbReference type="ARBA" id="ARBA00048445"/>
    </source>
</evidence>
<reference evidence="18 19" key="1">
    <citation type="submission" date="2018-07" db="EMBL/GenBank/DDBJ databases">
        <title>Sequencing the genomes of 1000 actinobacteria strains.</title>
        <authorList>
            <person name="Klenk H.-P."/>
        </authorList>
    </citation>
    <scope>NUCLEOTIDE SEQUENCE [LARGE SCALE GENOMIC DNA]</scope>
    <source>
        <strain evidence="18 19">DSM 14442</strain>
    </source>
</reference>